<accession>A0A2N0NDC9</accession>
<protein>
    <submittedName>
        <fullName evidence="1">Uncharacterized protein</fullName>
    </submittedName>
</protein>
<reference evidence="1 2" key="1">
    <citation type="submission" date="2016-04" db="EMBL/GenBank/DDBJ databases">
        <title>Genome analyses suggest a sexual origin of heterokaryosis in a supposedly ancient asexual fungus.</title>
        <authorList>
            <person name="Ropars J."/>
            <person name="Sedzielewska K."/>
            <person name="Noel J."/>
            <person name="Charron P."/>
            <person name="Farinelli L."/>
            <person name="Marton T."/>
            <person name="Kruger M."/>
            <person name="Pelin A."/>
            <person name="Brachmann A."/>
            <person name="Corradi N."/>
        </authorList>
    </citation>
    <scope>NUCLEOTIDE SEQUENCE [LARGE SCALE GENOMIC DNA]</scope>
    <source>
        <strain evidence="1 2">A5</strain>
    </source>
</reference>
<dbReference type="Proteomes" id="UP000232722">
    <property type="component" value="Unassembled WGS sequence"/>
</dbReference>
<dbReference type="EMBL" id="LLXJ01010657">
    <property type="protein sequence ID" value="PKB92558.1"/>
    <property type="molecule type" value="Genomic_DNA"/>
</dbReference>
<proteinExistence type="predicted"/>
<sequence>MSVNSHSGLNFRIILLVCSINDTGSLSSTICGSTLSNLVGNLEILRFHKFNRPGHKILGAATSASN</sequence>
<evidence type="ECO:0000313" key="2">
    <source>
        <dbReference type="Proteomes" id="UP000232722"/>
    </source>
</evidence>
<dbReference type="AlphaFoldDB" id="A0A2N0NDC9"/>
<gene>
    <name evidence="1" type="ORF">RhiirA5_444244</name>
</gene>
<organism evidence="1 2">
    <name type="scientific">Rhizophagus irregularis</name>
    <dbReference type="NCBI Taxonomy" id="588596"/>
    <lineage>
        <taxon>Eukaryota</taxon>
        <taxon>Fungi</taxon>
        <taxon>Fungi incertae sedis</taxon>
        <taxon>Mucoromycota</taxon>
        <taxon>Glomeromycotina</taxon>
        <taxon>Glomeromycetes</taxon>
        <taxon>Glomerales</taxon>
        <taxon>Glomeraceae</taxon>
        <taxon>Rhizophagus</taxon>
    </lineage>
</organism>
<evidence type="ECO:0000313" key="1">
    <source>
        <dbReference type="EMBL" id="PKB92558.1"/>
    </source>
</evidence>
<reference evidence="1 2" key="2">
    <citation type="submission" date="2017-09" db="EMBL/GenBank/DDBJ databases">
        <title>Extensive intraspecific genome diversity in a model arbuscular mycorrhizal fungus.</title>
        <authorList>
            <person name="Chen E.C."/>
            <person name="Morin E."/>
            <person name="Beaudet D."/>
            <person name="Noel J."/>
            <person name="Ndikumana S."/>
            <person name="Charron P."/>
            <person name="St-Onge C."/>
            <person name="Giorgi J."/>
            <person name="Grigoriev I.V."/>
            <person name="Roux C."/>
            <person name="Martin F.M."/>
            <person name="Corradi N."/>
        </authorList>
    </citation>
    <scope>NUCLEOTIDE SEQUENCE [LARGE SCALE GENOMIC DNA]</scope>
    <source>
        <strain evidence="1 2">A5</strain>
    </source>
</reference>
<comment type="caution">
    <text evidence="1">The sequence shown here is derived from an EMBL/GenBank/DDBJ whole genome shotgun (WGS) entry which is preliminary data.</text>
</comment>
<name>A0A2N0NDC9_9GLOM</name>